<evidence type="ECO:0000313" key="2">
    <source>
        <dbReference type="EMBL" id="MDI1487370.1"/>
    </source>
</evidence>
<keyword evidence="3" id="KW-1185">Reference proteome</keyword>
<evidence type="ECO:0000256" key="1">
    <source>
        <dbReference type="SAM" id="MobiDB-lite"/>
    </source>
</evidence>
<comment type="caution">
    <text evidence="2">The sequence shown here is derived from an EMBL/GenBank/DDBJ whole genome shotgun (WGS) entry which is preliminary data.</text>
</comment>
<proteinExistence type="predicted"/>
<reference evidence="2" key="1">
    <citation type="journal article" date="2023" name="Genome Biol. Evol.">
        <title>First Whole Genome Sequence and Flow Cytometry Genome Size Data for the Lichen-Forming Fungus Ramalina farinacea (Ascomycota).</title>
        <authorList>
            <person name="Llewellyn T."/>
            <person name="Mian S."/>
            <person name="Hill R."/>
            <person name="Leitch I.J."/>
            <person name="Gaya E."/>
        </authorList>
    </citation>
    <scope>NUCLEOTIDE SEQUENCE</scope>
    <source>
        <strain evidence="2">LIQ254RAFAR</strain>
    </source>
</reference>
<accession>A0AA43QN76</accession>
<gene>
    <name evidence="2" type="ORF">OHK93_006639</name>
</gene>
<sequence>MSSAYPGIPMGNLISAVTSGFRYLFLTQPPEAEDTPTRSAPLDSQFEPSLPSEGTTHDSNIALYNCLSAKTPNRPALPPEIILQMLELPSRWLCLSVASPPDTPESKALAVHVAAQGGGRTVTQVLLSLPPLSAETIRRLRRIEFTFTSKDQGWSSFRNDWGTYKNSWTWFEAGVRPTRPKVEMPTAVPDKQEDPSPPANNLERYYSQSENPYKRHLLQRNRHAGRKLETYCIQLHSDDEFVQSLREGDALDLLACAQYPGWRNQVADYSIRLWLYDDLKEARVDGLE</sequence>
<dbReference type="AlphaFoldDB" id="A0AA43QN76"/>
<organism evidence="2 3">
    <name type="scientific">Ramalina farinacea</name>
    <dbReference type="NCBI Taxonomy" id="258253"/>
    <lineage>
        <taxon>Eukaryota</taxon>
        <taxon>Fungi</taxon>
        <taxon>Dikarya</taxon>
        <taxon>Ascomycota</taxon>
        <taxon>Pezizomycotina</taxon>
        <taxon>Lecanoromycetes</taxon>
        <taxon>OSLEUM clade</taxon>
        <taxon>Lecanoromycetidae</taxon>
        <taxon>Lecanorales</taxon>
        <taxon>Lecanorineae</taxon>
        <taxon>Ramalinaceae</taxon>
        <taxon>Ramalina</taxon>
    </lineage>
</organism>
<feature type="region of interest" description="Disordered" evidence="1">
    <location>
        <begin position="31"/>
        <end position="56"/>
    </location>
</feature>
<protein>
    <submittedName>
        <fullName evidence="2">Uncharacterized protein</fullName>
    </submittedName>
</protein>
<evidence type="ECO:0000313" key="3">
    <source>
        <dbReference type="Proteomes" id="UP001161017"/>
    </source>
</evidence>
<name>A0AA43QN76_9LECA</name>
<dbReference type="Proteomes" id="UP001161017">
    <property type="component" value="Unassembled WGS sequence"/>
</dbReference>
<dbReference type="EMBL" id="JAPUFD010000005">
    <property type="protein sequence ID" value="MDI1487370.1"/>
    <property type="molecule type" value="Genomic_DNA"/>
</dbReference>
<feature type="region of interest" description="Disordered" evidence="1">
    <location>
        <begin position="183"/>
        <end position="206"/>
    </location>
</feature>